<dbReference type="GO" id="GO:0000977">
    <property type="term" value="F:RNA polymerase II transcription regulatory region sequence-specific DNA binding"/>
    <property type="evidence" value="ECO:0007669"/>
    <property type="project" value="TreeGrafter"/>
</dbReference>
<gene>
    <name evidence="7" type="ORF">BDQ12DRAFT_625021</name>
</gene>
<keyword evidence="3 5" id="KW-0863">Zinc-finger</keyword>
<dbReference type="SUPFAM" id="SSF57667">
    <property type="entry name" value="beta-beta-alpha zinc fingers"/>
    <property type="match status" value="1"/>
</dbReference>
<dbReference type="Pfam" id="PF12171">
    <property type="entry name" value="zf-C2H2_jaz"/>
    <property type="match status" value="1"/>
</dbReference>
<dbReference type="SMART" id="SM00355">
    <property type="entry name" value="ZnF_C2H2"/>
    <property type="match status" value="8"/>
</dbReference>
<dbReference type="AlphaFoldDB" id="A0A5C3M9L3"/>
<dbReference type="OrthoDB" id="6077919at2759"/>
<feature type="domain" description="C2H2-type" evidence="6">
    <location>
        <begin position="78"/>
        <end position="108"/>
    </location>
</feature>
<organism evidence="7 8">
    <name type="scientific">Crucibulum laeve</name>
    <dbReference type="NCBI Taxonomy" id="68775"/>
    <lineage>
        <taxon>Eukaryota</taxon>
        <taxon>Fungi</taxon>
        <taxon>Dikarya</taxon>
        <taxon>Basidiomycota</taxon>
        <taxon>Agaricomycotina</taxon>
        <taxon>Agaricomycetes</taxon>
        <taxon>Agaricomycetidae</taxon>
        <taxon>Agaricales</taxon>
        <taxon>Agaricineae</taxon>
        <taxon>Nidulariaceae</taxon>
        <taxon>Crucibulum</taxon>
    </lineage>
</organism>
<dbReference type="GO" id="GO:0000981">
    <property type="term" value="F:DNA-binding transcription factor activity, RNA polymerase II-specific"/>
    <property type="evidence" value="ECO:0007669"/>
    <property type="project" value="TreeGrafter"/>
</dbReference>
<evidence type="ECO:0000313" key="7">
    <source>
        <dbReference type="EMBL" id="TFK42099.1"/>
    </source>
</evidence>
<dbReference type="GO" id="GO:0005634">
    <property type="term" value="C:nucleus"/>
    <property type="evidence" value="ECO:0007669"/>
    <property type="project" value="TreeGrafter"/>
</dbReference>
<dbReference type="InterPro" id="IPR013087">
    <property type="entry name" value="Znf_C2H2_type"/>
</dbReference>
<sequence length="291" mass="33542">MAYCERCDRSFGSQRALWQHKNNSGNHNICEDCGLDFPTWGGLKEHWVQSPRHSYCQRCNEHYDSDAELYEHYDEEHYYCRKCNRFFENQYGLDEHYRQSQAHHYCAPCKRHFLSASNLQSHMNSSVHKPKSVMCPLKGCGLGFVSTSAMILHMESGNCRSGMDRATVNKVVRHYDRNNVITDPSRMLTGGNSNDDITYYASDKAWNGYSYECYLCQGTYRTLAGLNQHLASPCHQDKIYICPASACRQRFTTLSALCQHIESEKCGVHRFKAVGNVMDGMMNKMRMLTVN</sequence>
<dbReference type="PANTHER" id="PTHR24409:SF356">
    <property type="entry name" value="C2H2 FINGER DOMAIN TRANSCRIPTION FACTOR (EUROFUNG)"/>
    <property type="match status" value="1"/>
</dbReference>
<dbReference type="STRING" id="68775.A0A5C3M9L3"/>
<dbReference type="Proteomes" id="UP000308652">
    <property type="component" value="Unassembled WGS sequence"/>
</dbReference>
<dbReference type="GO" id="GO:0008270">
    <property type="term" value="F:zinc ion binding"/>
    <property type="evidence" value="ECO:0007669"/>
    <property type="project" value="UniProtKB-KW"/>
</dbReference>
<keyword evidence="4" id="KW-0862">Zinc</keyword>
<dbReference type="PROSITE" id="PS50157">
    <property type="entry name" value="ZINC_FINGER_C2H2_2"/>
    <property type="match status" value="1"/>
</dbReference>
<dbReference type="EMBL" id="ML213593">
    <property type="protein sequence ID" value="TFK42099.1"/>
    <property type="molecule type" value="Genomic_DNA"/>
</dbReference>
<reference evidence="7 8" key="1">
    <citation type="journal article" date="2019" name="Nat. Ecol. Evol.">
        <title>Megaphylogeny resolves global patterns of mushroom evolution.</title>
        <authorList>
            <person name="Varga T."/>
            <person name="Krizsan K."/>
            <person name="Foldi C."/>
            <person name="Dima B."/>
            <person name="Sanchez-Garcia M."/>
            <person name="Sanchez-Ramirez S."/>
            <person name="Szollosi G.J."/>
            <person name="Szarkandi J.G."/>
            <person name="Papp V."/>
            <person name="Albert L."/>
            <person name="Andreopoulos W."/>
            <person name="Angelini C."/>
            <person name="Antonin V."/>
            <person name="Barry K.W."/>
            <person name="Bougher N.L."/>
            <person name="Buchanan P."/>
            <person name="Buyck B."/>
            <person name="Bense V."/>
            <person name="Catcheside P."/>
            <person name="Chovatia M."/>
            <person name="Cooper J."/>
            <person name="Damon W."/>
            <person name="Desjardin D."/>
            <person name="Finy P."/>
            <person name="Geml J."/>
            <person name="Haridas S."/>
            <person name="Hughes K."/>
            <person name="Justo A."/>
            <person name="Karasinski D."/>
            <person name="Kautmanova I."/>
            <person name="Kiss B."/>
            <person name="Kocsube S."/>
            <person name="Kotiranta H."/>
            <person name="LaButti K.M."/>
            <person name="Lechner B.E."/>
            <person name="Liimatainen K."/>
            <person name="Lipzen A."/>
            <person name="Lukacs Z."/>
            <person name="Mihaltcheva S."/>
            <person name="Morgado L.N."/>
            <person name="Niskanen T."/>
            <person name="Noordeloos M.E."/>
            <person name="Ohm R.A."/>
            <person name="Ortiz-Santana B."/>
            <person name="Ovrebo C."/>
            <person name="Racz N."/>
            <person name="Riley R."/>
            <person name="Savchenko A."/>
            <person name="Shiryaev A."/>
            <person name="Soop K."/>
            <person name="Spirin V."/>
            <person name="Szebenyi C."/>
            <person name="Tomsovsky M."/>
            <person name="Tulloss R.E."/>
            <person name="Uehling J."/>
            <person name="Grigoriev I.V."/>
            <person name="Vagvolgyi C."/>
            <person name="Papp T."/>
            <person name="Martin F.M."/>
            <person name="Miettinen O."/>
            <person name="Hibbett D.S."/>
            <person name="Nagy L.G."/>
        </authorList>
    </citation>
    <scope>NUCLEOTIDE SEQUENCE [LARGE SCALE GENOMIC DNA]</scope>
    <source>
        <strain evidence="7 8">CBS 166.37</strain>
    </source>
</reference>
<evidence type="ECO:0000313" key="8">
    <source>
        <dbReference type="Proteomes" id="UP000308652"/>
    </source>
</evidence>
<keyword evidence="1" id="KW-0479">Metal-binding</keyword>
<dbReference type="InterPro" id="IPR022755">
    <property type="entry name" value="Znf_C2H2_jaz"/>
</dbReference>
<evidence type="ECO:0000259" key="6">
    <source>
        <dbReference type="PROSITE" id="PS50157"/>
    </source>
</evidence>
<evidence type="ECO:0000256" key="5">
    <source>
        <dbReference type="PROSITE-ProRule" id="PRU00042"/>
    </source>
</evidence>
<name>A0A5C3M9L3_9AGAR</name>
<evidence type="ECO:0000256" key="4">
    <source>
        <dbReference type="ARBA" id="ARBA00022833"/>
    </source>
</evidence>
<proteinExistence type="predicted"/>
<dbReference type="Gene3D" id="3.30.160.60">
    <property type="entry name" value="Classic Zinc Finger"/>
    <property type="match status" value="3"/>
</dbReference>
<accession>A0A5C3M9L3</accession>
<dbReference type="PROSITE" id="PS00028">
    <property type="entry name" value="ZINC_FINGER_C2H2_1"/>
    <property type="match status" value="1"/>
</dbReference>
<keyword evidence="2" id="KW-0677">Repeat</keyword>
<keyword evidence="8" id="KW-1185">Reference proteome</keyword>
<evidence type="ECO:0000256" key="2">
    <source>
        <dbReference type="ARBA" id="ARBA00022737"/>
    </source>
</evidence>
<evidence type="ECO:0000256" key="3">
    <source>
        <dbReference type="ARBA" id="ARBA00022771"/>
    </source>
</evidence>
<protein>
    <recommendedName>
        <fullName evidence="6">C2H2-type domain-containing protein</fullName>
    </recommendedName>
</protein>
<dbReference type="PANTHER" id="PTHR24409">
    <property type="entry name" value="ZINC FINGER PROTEIN 142"/>
    <property type="match status" value="1"/>
</dbReference>
<dbReference type="InterPro" id="IPR036236">
    <property type="entry name" value="Znf_C2H2_sf"/>
</dbReference>
<evidence type="ECO:0000256" key="1">
    <source>
        <dbReference type="ARBA" id="ARBA00022723"/>
    </source>
</evidence>